<proteinExistence type="predicted"/>
<dbReference type="GO" id="GO:0051539">
    <property type="term" value="F:4 iron, 4 sulfur cluster binding"/>
    <property type="evidence" value="ECO:0007669"/>
    <property type="project" value="UniProtKB-UniRule"/>
</dbReference>
<protein>
    <recommendedName>
        <fullName evidence="6">Glycolate oxidase iron-sulfur subunit</fullName>
        <ecNumber evidence="6">1.1.99.14</ecNumber>
    </recommendedName>
</protein>
<dbReference type="Pfam" id="PF13183">
    <property type="entry name" value="Fer4_8"/>
    <property type="match status" value="1"/>
</dbReference>
<reference evidence="8" key="1">
    <citation type="journal article" date="2021" name="PeerJ">
        <title>Extensive microbial diversity within the chicken gut microbiome revealed by metagenomics and culture.</title>
        <authorList>
            <person name="Gilroy R."/>
            <person name="Ravi A."/>
            <person name="Getino M."/>
            <person name="Pursley I."/>
            <person name="Horton D.L."/>
            <person name="Alikhan N.F."/>
            <person name="Baker D."/>
            <person name="Gharbi K."/>
            <person name="Hall N."/>
            <person name="Watson M."/>
            <person name="Adriaenssens E.M."/>
            <person name="Foster-Nyarko E."/>
            <person name="Jarju S."/>
            <person name="Secka A."/>
            <person name="Antonio M."/>
            <person name="Oren A."/>
            <person name="Chaudhuri R.R."/>
            <person name="La Ragione R."/>
            <person name="Hildebrand F."/>
            <person name="Pallen M.J."/>
        </authorList>
    </citation>
    <scope>NUCLEOTIDE SEQUENCE</scope>
    <source>
        <strain evidence="8">9264</strain>
    </source>
</reference>
<keyword evidence="6" id="KW-0813">Transport</keyword>
<dbReference type="InterPro" id="IPR017896">
    <property type="entry name" value="4Fe4S_Fe-S-bd"/>
</dbReference>
<evidence type="ECO:0000256" key="6">
    <source>
        <dbReference type="PIRNR" id="PIRNR000139"/>
    </source>
</evidence>
<evidence type="ECO:0000313" key="9">
    <source>
        <dbReference type="Proteomes" id="UP000823889"/>
    </source>
</evidence>
<accession>A0A9D2RK07</accession>
<evidence type="ECO:0000313" key="8">
    <source>
        <dbReference type="EMBL" id="HJD43731.1"/>
    </source>
</evidence>
<dbReference type="NCBIfam" id="NF008434">
    <property type="entry name" value="PRK11274.1"/>
    <property type="match status" value="1"/>
</dbReference>
<dbReference type="Gene3D" id="1.10.1060.10">
    <property type="entry name" value="Alpha-helical ferredoxin"/>
    <property type="match status" value="1"/>
</dbReference>
<comment type="catalytic activity">
    <reaction evidence="6">
        <text>(R)-lactate + A = pyruvate + AH2</text>
        <dbReference type="Rhea" id="RHEA:15089"/>
        <dbReference type="ChEBI" id="CHEBI:13193"/>
        <dbReference type="ChEBI" id="CHEBI:15361"/>
        <dbReference type="ChEBI" id="CHEBI:16004"/>
        <dbReference type="ChEBI" id="CHEBI:17499"/>
    </reaction>
</comment>
<dbReference type="EMBL" id="DWUQ01000033">
    <property type="protein sequence ID" value="HJD43731.1"/>
    <property type="molecule type" value="Genomic_DNA"/>
</dbReference>
<evidence type="ECO:0000256" key="2">
    <source>
        <dbReference type="ARBA" id="ARBA00022723"/>
    </source>
</evidence>
<dbReference type="Proteomes" id="UP000823889">
    <property type="component" value="Unassembled WGS sequence"/>
</dbReference>
<gene>
    <name evidence="8" type="primary">glcF</name>
    <name evidence="8" type="ORF">H9906_01710</name>
</gene>
<dbReference type="InterPro" id="IPR017900">
    <property type="entry name" value="4Fe4S_Fe_S_CS"/>
</dbReference>
<keyword evidence="4 6" id="KW-0408">Iron</keyword>
<keyword evidence="2 6" id="KW-0479">Metal-binding</keyword>
<comment type="caution">
    <text evidence="8">The sequence shown here is derived from an EMBL/GenBank/DDBJ whole genome shotgun (WGS) entry which is preliminary data.</text>
</comment>
<dbReference type="AlphaFoldDB" id="A0A9D2RK07"/>
<dbReference type="PANTHER" id="PTHR32479">
    <property type="entry name" value="GLYCOLATE OXIDASE IRON-SULFUR SUBUNIT"/>
    <property type="match status" value="1"/>
</dbReference>
<dbReference type="InterPro" id="IPR004017">
    <property type="entry name" value="Cys_rich_dom"/>
</dbReference>
<sequence length="417" mass="45209">MYTELAPEFIGTLEGETAKAVIAKCVHCGFCNATCPTYQILGDELDGPRGRIYLMKEMFEGKPVSPITREHLDRCLTCRNCETTCPSGVQYSKLVDVGRRVIERKAPRPATERFQRLVLKELVSRPAVFKAATSVGYSVRGLLPESLKELLPKRPEHSRPLPTRSHSRKVWLLDGCVQPSLTPQTNQAAIRVLDALGIGAEYAAKAGCCGAVTHHLNDLEGAQQQARNNIDAWWPGIADGSVMAIISTASGCGVQLEHYAELLAQDPAYADKAVKISELAVDISVVIQNELAERSAESLPTLSSEVKVAIQEPCTFQHGLKRKGQLGVLLSKFGYTPVPVKDGHLCCGSAGTYSVLQPELSHQLRRNKLADLQVSHPDVIATANVGCHGHLAAKSPIPVRHWIELVDDAFAGTEAAA</sequence>
<dbReference type="InterPro" id="IPR012257">
    <property type="entry name" value="Glc_ox_4Fe-4S"/>
</dbReference>
<comment type="cofactor">
    <cofactor evidence="6">
        <name>[4Fe-4S] cluster</name>
        <dbReference type="ChEBI" id="CHEBI:49883"/>
    </cofactor>
    <text evidence="6">Binds 2 [4Fe-4S] clusters.</text>
</comment>
<dbReference type="PIRSF" id="PIRSF000139">
    <property type="entry name" value="Glc_ox_4Fe-4S"/>
    <property type="match status" value="1"/>
</dbReference>
<keyword evidence="6" id="KW-0249">Electron transport</keyword>
<feature type="domain" description="4Fe-4S ferredoxin-type" evidence="7">
    <location>
        <begin position="65"/>
        <end position="95"/>
    </location>
</feature>
<dbReference type="GO" id="GO:0046872">
    <property type="term" value="F:metal ion binding"/>
    <property type="evidence" value="ECO:0007669"/>
    <property type="project" value="UniProtKB-UniRule"/>
</dbReference>
<evidence type="ECO:0000256" key="1">
    <source>
        <dbReference type="ARBA" id="ARBA00022485"/>
    </source>
</evidence>
<feature type="domain" description="4Fe-4S ferredoxin-type" evidence="7">
    <location>
        <begin position="16"/>
        <end position="47"/>
    </location>
</feature>
<evidence type="ECO:0000259" key="7">
    <source>
        <dbReference type="PROSITE" id="PS51379"/>
    </source>
</evidence>
<comment type="function">
    <text evidence="6">Component of a complex that catalyzes the oxidation of glycolate to glyoxylate.</text>
</comment>
<evidence type="ECO:0000256" key="3">
    <source>
        <dbReference type="ARBA" id="ARBA00022737"/>
    </source>
</evidence>
<keyword evidence="8" id="KW-0560">Oxidoreductase</keyword>
<dbReference type="SUPFAM" id="SSF54862">
    <property type="entry name" value="4Fe-4S ferredoxins"/>
    <property type="match status" value="1"/>
</dbReference>
<dbReference type="EC" id="1.1.99.14" evidence="6"/>
<evidence type="ECO:0000256" key="5">
    <source>
        <dbReference type="ARBA" id="ARBA00023014"/>
    </source>
</evidence>
<keyword evidence="5 6" id="KW-0411">Iron-sulfur</keyword>
<dbReference type="PANTHER" id="PTHR32479:SF17">
    <property type="entry name" value="GLYCOLATE OXIDASE IRON-SULFUR SUBUNIT"/>
    <property type="match status" value="1"/>
</dbReference>
<name>A0A9D2RK07_9BURK</name>
<keyword evidence="1 6" id="KW-0004">4Fe-4S</keyword>
<dbReference type="GO" id="GO:0019154">
    <property type="term" value="F:glycolate dehydrogenase activity"/>
    <property type="evidence" value="ECO:0007669"/>
    <property type="project" value="UniProtKB-EC"/>
</dbReference>
<organism evidence="8 9">
    <name type="scientific">Candidatus Paenalcaligenes intestinipullorum</name>
    <dbReference type="NCBI Taxonomy" id="2838718"/>
    <lineage>
        <taxon>Bacteria</taxon>
        <taxon>Pseudomonadati</taxon>
        <taxon>Pseudomonadota</taxon>
        <taxon>Betaproteobacteria</taxon>
        <taxon>Burkholderiales</taxon>
        <taxon>Alcaligenaceae</taxon>
        <taxon>Paenalcaligenes</taxon>
    </lineage>
</organism>
<dbReference type="Pfam" id="PF02754">
    <property type="entry name" value="CCG"/>
    <property type="match status" value="2"/>
</dbReference>
<dbReference type="PROSITE" id="PS51379">
    <property type="entry name" value="4FE4S_FER_2"/>
    <property type="match status" value="2"/>
</dbReference>
<evidence type="ECO:0000256" key="4">
    <source>
        <dbReference type="ARBA" id="ARBA00023004"/>
    </source>
</evidence>
<dbReference type="InterPro" id="IPR009051">
    <property type="entry name" value="Helical_ferredxn"/>
</dbReference>
<comment type="catalytic activity">
    <reaction evidence="6">
        <text>glycolate + A = glyoxylate + AH2</text>
        <dbReference type="Rhea" id="RHEA:21264"/>
        <dbReference type="ChEBI" id="CHEBI:13193"/>
        <dbReference type="ChEBI" id="CHEBI:17499"/>
        <dbReference type="ChEBI" id="CHEBI:29805"/>
        <dbReference type="ChEBI" id="CHEBI:36655"/>
        <dbReference type="EC" id="1.1.99.14"/>
    </reaction>
</comment>
<keyword evidence="3" id="KW-0677">Repeat</keyword>
<dbReference type="PROSITE" id="PS00198">
    <property type="entry name" value="4FE4S_FER_1"/>
    <property type="match status" value="2"/>
</dbReference>
<reference evidence="8" key="2">
    <citation type="submission" date="2021-04" db="EMBL/GenBank/DDBJ databases">
        <authorList>
            <person name="Gilroy R."/>
        </authorList>
    </citation>
    <scope>NUCLEOTIDE SEQUENCE</scope>
    <source>
        <strain evidence="8">9264</strain>
    </source>
</reference>